<name>A0ABW0TZD9_9BACL</name>
<gene>
    <name evidence="1" type="ORF">ACFPTP_13035</name>
</gene>
<dbReference type="RefSeq" id="WP_381445605.1">
    <property type="nucleotide sequence ID" value="NZ_JBHSNP010000027.1"/>
</dbReference>
<sequence>MSGETDLLRQPSFCYRRGITYFERDTTVFERGFTRFGRRITYFERETARFRRGIIVIGRGTLPALCLWLIMKKGNILTNTVEEE</sequence>
<evidence type="ECO:0000313" key="2">
    <source>
        <dbReference type="Proteomes" id="UP001596071"/>
    </source>
</evidence>
<proteinExistence type="predicted"/>
<reference evidence="2" key="1">
    <citation type="journal article" date="2019" name="Int. J. Syst. Evol. Microbiol.">
        <title>The Global Catalogue of Microorganisms (GCM) 10K type strain sequencing project: providing services to taxonomists for standard genome sequencing and annotation.</title>
        <authorList>
            <consortium name="The Broad Institute Genomics Platform"/>
            <consortium name="The Broad Institute Genome Sequencing Center for Infectious Disease"/>
            <person name="Wu L."/>
            <person name="Ma J."/>
        </authorList>
    </citation>
    <scope>NUCLEOTIDE SEQUENCE [LARGE SCALE GENOMIC DNA]</scope>
    <source>
        <strain evidence="2">KACC 11299</strain>
    </source>
</reference>
<dbReference type="Proteomes" id="UP001596071">
    <property type="component" value="Unassembled WGS sequence"/>
</dbReference>
<evidence type="ECO:0000313" key="1">
    <source>
        <dbReference type="EMBL" id="MFC5604147.1"/>
    </source>
</evidence>
<dbReference type="EMBL" id="JBHSNP010000027">
    <property type="protein sequence ID" value="MFC5604147.1"/>
    <property type="molecule type" value="Genomic_DNA"/>
</dbReference>
<keyword evidence="2" id="KW-1185">Reference proteome</keyword>
<comment type="caution">
    <text evidence="1">The sequence shown here is derived from an EMBL/GenBank/DDBJ whole genome shotgun (WGS) entry which is preliminary data.</text>
</comment>
<protein>
    <submittedName>
        <fullName evidence="1">Uncharacterized protein</fullName>
    </submittedName>
</protein>
<accession>A0ABW0TZD9</accession>
<organism evidence="1 2">
    <name type="scientific">Sporosarcina koreensis</name>
    <dbReference type="NCBI Taxonomy" id="334735"/>
    <lineage>
        <taxon>Bacteria</taxon>
        <taxon>Bacillati</taxon>
        <taxon>Bacillota</taxon>
        <taxon>Bacilli</taxon>
        <taxon>Bacillales</taxon>
        <taxon>Caryophanaceae</taxon>
        <taxon>Sporosarcina</taxon>
    </lineage>
</organism>